<dbReference type="RefSeq" id="WP_203891237.1">
    <property type="nucleotide sequence ID" value="NZ_BOOH01000021.1"/>
</dbReference>
<keyword evidence="4" id="KW-1185">Reference proteome</keyword>
<dbReference type="EMBL" id="BOOH01000021">
    <property type="protein sequence ID" value="GIH76661.1"/>
    <property type="molecule type" value="Genomic_DNA"/>
</dbReference>
<sequence>MAIAGARRLAAAGAVTAFVVGGVGMAAGVGTAIAQTSRSGGPAAAATCEGGLPCESASGDFTPGDAPGLDGGADDDPWADGGSGDSPSSPGESSSGEPSSADPGDGSWSEEPSSDESFASIPLPGESGSKESWSAAPGESFSSGPASLPASPWEPAEHKKRKVPVGAPQTGAGGLAADSATWPFAVGGAALTVGAGLAGYAVRRRRAGEA</sequence>
<dbReference type="Proteomes" id="UP000616724">
    <property type="component" value="Unassembled WGS sequence"/>
</dbReference>
<evidence type="ECO:0000313" key="3">
    <source>
        <dbReference type="EMBL" id="GIH76661.1"/>
    </source>
</evidence>
<keyword evidence="2" id="KW-0812">Transmembrane</keyword>
<keyword evidence="2" id="KW-1133">Transmembrane helix</keyword>
<keyword evidence="2" id="KW-0472">Membrane</keyword>
<reference evidence="3 4" key="1">
    <citation type="submission" date="2021-01" db="EMBL/GenBank/DDBJ databases">
        <title>Whole genome shotgun sequence of Planobispora longispora NBRC 13918.</title>
        <authorList>
            <person name="Komaki H."/>
            <person name="Tamura T."/>
        </authorList>
    </citation>
    <scope>NUCLEOTIDE SEQUENCE [LARGE SCALE GENOMIC DNA]</scope>
    <source>
        <strain evidence="3 4">NBRC 13918</strain>
    </source>
</reference>
<name>A0A8J3RHV3_9ACTN</name>
<gene>
    <name evidence="3" type="ORF">Plo01_30900</name>
</gene>
<evidence type="ECO:0000256" key="1">
    <source>
        <dbReference type="SAM" id="MobiDB-lite"/>
    </source>
</evidence>
<evidence type="ECO:0000313" key="4">
    <source>
        <dbReference type="Proteomes" id="UP000616724"/>
    </source>
</evidence>
<accession>A0A8J3RHV3</accession>
<feature type="compositionally biased region" description="Low complexity" evidence="1">
    <location>
        <begin position="85"/>
        <end position="107"/>
    </location>
</feature>
<feature type="region of interest" description="Disordered" evidence="1">
    <location>
        <begin position="55"/>
        <end position="177"/>
    </location>
</feature>
<comment type="caution">
    <text evidence="3">The sequence shown here is derived from an EMBL/GenBank/DDBJ whole genome shotgun (WGS) entry which is preliminary data.</text>
</comment>
<feature type="transmembrane region" description="Helical" evidence="2">
    <location>
        <begin position="182"/>
        <end position="202"/>
    </location>
</feature>
<dbReference type="AlphaFoldDB" id="A0A8J3RHV3"/>
<protein>
    <submittedName>
        <fullName evidence="3">Uncharacterized protein</fullName>
    </submittedName>
</protein>
<proteinExistence type="predicted"/>
<evidence type="ECO:0000256" key="2">
    <source>
        <dbReference type="SAM" id="Phobius"/>
    </source>
</evidence>
<organism evidence="3 4">
    <name type="scientific">Planobispora longispora</name>
    <dbReference type="NCBI Taxonomy" id="28887"/>
    <lineage>
        <taxon>Bacteria</taxon>
        <taxon>Bacillati</taxon>
        <taxon>Actinomycetota</taxon>
        <taxon>Actinomycetes</taxon>
        <taxon>Streptosporangiales</taxon>
        <taxon>Streptosporangiaceae</taxon>
        <taxon>Planobispora</taxon>
    </lineage>
</organism>